<dbReference type="STRING" id="665912.M2SMX4"/>
<reference evidence="1 2" key="1">
    <citation type="journal article" date="2012" name="PLoS Pathog.">
        <title>Diverse lifestyles and strategies of plant pathogenesis encoded in the genomes of eighteen Dothideomycetes fungi.</title>
        <authorList>
            <person name="Ohm R.A."/>
            <person name="Feau N."/>
            <person name="Henrissat B."/>
            <person name="Schoch C.L."/>
            <person name="Horwitz B.A."/>
            <person name="Barry K.W."/>
            <person name="Condon B.J."/>
            <person name="Copeland A.C."/>
            <person name="Dhillon B."/>
            <person name="Glaser F."/>
            <person name="Hesse C.N."/>
            <person name="Kosti I."/>
            <person name="LaButti K."/>
            <person name="Lindquist E.A."/>
            <person name="Lucas S."/>
            <person name="Salamov A.A."/>
            <person name="Bradshaw R.E."/>
            <person name="Ciuffetti L."/>
            <person name="Hamelin R.C."/>
            <person name="Kema G.H.J."/>
            <person name="Lawrence C."/>
            <person name="Scott J.A."/>
            <person name="Spatafora J.W."/>
            <person name="Turgeon B.G."/>
            <person name="de Wit P.J.G.M."/>
            <person name="Zhong S."/>
            <person name="Goodwin S.B."/>
            <person name="Grigoriev I.V."/>
        </authorList>
    </citation>
    <scope>NUCLEOTIDE SEQUENCE [LARGE SCALE GENOMIC DNA]</scope>
    <source>
        <strain evidence="2">ND90Pr / ATCC 201652</strain>
    </source>
</reference>
<dbReference type="KEGG" id="bsc:COCSADRAFT_165896"/>
<name>M2SMX4_COCSN</name>
<evidence type="ECO:0000313" key="1">
    <source>
        <dbReference type="EMBL" id="EMD58112.1"/>
    </source>
</evidence>
<dbReference type="RefSeq" id="XP_007706187.1">
    <property type="nucleotide sequence ID" value="XM_007707997.1"/>
</dbReference>
<accession>M2SMX4</accession>
<dbReference type="Proteomes" id="UP000016934">
    <property type="component" value="Unassembled WGS sequence"/>
</dbReference>
<dbReference type="AlphaFoldDB" id="M2SMX4"/>
<protein>
    <submittedName>
        <fullName evidence="1">Uncharacterized protein</fullName>
    </submittedName>
</protein>
<dbReference type="EMBL" id="KB445721">
    <property type="protein sequence ID" value="EMD58112.1"/>
    <property type="molecule type" value="Genomic_DNA"/>
</dbReference>
<sequence>MLIEIIDSRAALKFFAGLLLEYTPDISACWQNFLAALLGEITERDWLAVDTVVREFGVKHPFTVLIILITTRDADDEIWRQNIFPRLRSSLPQDLDIDVFYASALSYMSGESSDEETIVEKCSRPAIYSTMADYSGLVQMGSSIGLGEPANSASYSWCSDQSARQHWQRNYLRLNQLLFCG</sequence>
<dbReference type="OrthoDB" id="5351220at2759"/>
<dbReference type="HOGENOM" id="CLU_1488885_0_0_1"/>
<evidence type="ECO:0000313" key="2">
    <source>
        <dbReference type="Proteomes" id="UP000016934"/>
    </source>
</evidence>
<dbReference type="GeneID" id="19132416"/>
<keyword evidence="2" id="KW-1185">Reference proteome</keyword>
<gene>
    <name evidence="1" type="ORF">COCSADRAFT_165896</name>
</gene>
<reference evidence="2" key="2">
    <citation type="journal article" date="2013" name="PLoS Genet.">
        <title>Comparative genome structure, secondary metabolite, and effector coding capacity across Cochliobolus pathogens.</title>
        <authorList>
            <person name="Condon B.J."/>
            <person name="Leng Y."/>
            <person name="Wu D."/>
            <person name="Bushley K.E."/>
            <person name="Ohm R.A."/>
            <person name="Otillar R."/>
            <person name="Martin J."/>
            <person name="Schackwitz W."/>
            <person name="Grimwood J."/>
            <person name="MohdZainudin N."/>
            <person name="Xue C."/>
            <person name="Wang R."/>
            <person name="Manning V.A."/>
            <person name="Dhillon B."/>
            <person name="Tu Z.J."/>
            <person name="Steffenson B.J."/>
            <person name="Salamov A."/>
            <person name="Sun H."/>
            <person name="Lowry S."/>
            <person name="LaButti K."/>
            <person name="Han J."/>
            <person name="Copeland A."/>
            <person name="Lindquist E."/>
            <person name="Barry K."/>
            <person name="Schmutz J."/>
            <person name="Baker S.E."/>
            <person name="Ciuffetti L.M."/>
            <person name="Grigoriev I.V."/>
            <person name="Zhong S."/>
            <person name="Turgeon B.G."/>
        </authorList>
    </citation>
    <scope>NUCLEOTIDE SEQUENCE [LARGE SCALE GENOMIC DNA]</scope>
    <source>
        <strain evidence="2">ND90Pr / ATCC 201652</strain>
    </source>
</reference>
<organism evidence="1 2">
    <name type="scientific">Cochliobolus sativus (strain ND90Pr / ATCC 201652)</name>
    <name type="common">Common root rot and spot blotch fungus</name>
    <name type="synonym">Bipolaris sorokiniana</name>
    <dbReference type="NCBI Taxonomy" id="665912"/>
    <lineage>
        <taxon>Eukaryota</taxon>
        <taxon>Fungi</taxon>
        <taxon>Dikarya</taxon>
        <taxon>Ascomycota</taxon>
        <taxon>Pezizomycotina</taxon>
        <taxon>Dothideomycetes</taxon>
        <taxon>Pleosporomycetidae</taxon>
        <taxon>Pleosporales</taxon>
        <taxon>Pleosporineae</taxon>
        <taxon>Pleosporaceae</taxon>
        <taxon>Bipolaris</taxon>
    </lineage>
</organism>
<proteinExistence type="predicted"/>